<dbReference type="InterPro" id="IPR051127">
    <property type="entry name" value="Fungal_SecMet_Regulators"/>
</dbReference>
<keyword evidence="7" id="KW-1185">Reference proteome</keyword>
<sequence length="681" mass="76427">MESSSASGSNLACDVCRIKKLKVRIRLCCLCLHWESNGVAEASQSVPKIARRARLACKTADNAITVEKWYLTSVERRLNYLEKLVAQKLPDLDVDEALAAIATSSPATPPVQVKTLAFPSDHRQHSTTGLVSSSKEQPAQESISEAVPEQADGFDWQEEANDLVDGMAALAVEPTGTGYLGSTAGVYFLRALLSWIAGRRAVSDPFQPATSSPQHFKPSPTSSSHIQQSLDSGHMANQLLDAYFSVYHVSYPFIHEATFMAQYHQLISRPNRQSWQMLLHTVLALGAWCLDNEESEVDDYLYHRALSFREDESLFESANLTLVQALLLLSNLSQKRNKPNTGGNFLGLATRMALSLGLHRELPDWNISLLQREMRRRVWWGLFLFDSGASTTFGRPILLPEGEAMDVKHVLNIHDEQLTPRTVDLPEESNQPTRYSGMKSQSDFHLYSNHISNRLLATSGISPEEALRLNHSLETWCETLPAYFKMTQDPVSLEPSYLFARSRLWWRIWNLRIILFRQIVLSRAMKRKRDNLVTTSTDPDNRCRDLAVQAANSTIVSISQFLTQTPMTRLINWYATYFLFHASLISALAILGDLESPETAAWQADVDTANHTFRTMLTSNPLASRCADILGLIVPPQPEQTASPVISDEFLYRDELDFSSWPMDPADVFNSLGWTDFGQGV</sequence>
<dbReference type="AlphaFoldDB" id="A0A7D5UQT6"/>
<evidence type="ECO:0000256" key="1">
    <source>
        <dbReference type="ARBA" id="ARBA00023015"/>
    </source>
</evidence>
<dbReference type="SMART" id="SM00906">
    <property type="entry name" value="Fungal_trans"/>
    <property type="match status" value="1"/>
</dbReference>
<feature type="compositionally biased region" description="Polar residues" evidence="4">
    <location>
        <begin position="126"/>
        <end position="143"/>
    </location>
</feature>
<evidence type="ECO:0000256" key="4">
    <source>
        <dbReference type="SAM" id="MobiDB-lite"/>
    </source>
</evidence>
<dbReference type="CDD" id="cd12148">
    <property type="entry name" value="fungal_TF_MHR"/>
    <property type="match status" value="1"/>
</dbReference>
<feature type="region of interest" description="Disordered" evidence="4">
    <location>
        <begin position="206"/>
        <end position="228"/>
    </location>
</feature>
<evidence type="ECO:0000259" key="5">
    <source>
        <dbReference type="SMART" id="SM00906"/>
    </source>
</evidence>
<evidence type="ECO:0000313" key="7">
    <source>
        <dbReference type="Proteomes" id="UP000510686"/>
    </source>
</evidence>
<dbReference type="GO" id="GO:0000435">
    <property type="term" value="P:positive regulation of transcription from RNA polymerase II promoter by galactose"/>
    <property type="evidence" value="ECO:0007669"/>
    <property type="project" value="TreeGrafter"/>
</dbReference>
<dbReference type="RefSeq" id="XP_065985673.1">
    <property type="nucleotide sequence ID" value="XM_066129980.1"/>
</dbReference>
<protein>
    <submittedName>
        <fullName evidence="6">Regulatory protein GAL4</fullName>
    </submittedName>
</protein>
<dbReference type="KEGG" id="mbrn:26237331"/>
<dbReference type="GO" id="GO:0000981">
    <property type="term" value="F:DNA-binding transcription factor activity, RNA polymerase II-specific"/>
    <property type="evidence" value="ECO:0007669"/>
    <property type="project" value="TreeGrafter"/>
</dbReference>
<evidence type="ECO:0000313" key="6">
    <source>
        <dbReference type="EMBL" id="QLI63952.1"/>
    </source>
</evidence>
<dbReference type="Pfam" id="PF03902">
    <property type="entry name" value="Gal4_dimer"/>
    <property type="match status" value="1"/>
</dbReference>
<dbReference type="GO" id="GO:0000978">
    <property type="term" value="F:RNA polymerase II cis-regulatory region sequence-specific DNA binding"/>
    <property type="evidence" value="ECO:0007669"/>
    <property type="project" value="TreeGrafter"/>
</dbReference>
<feature type="domain" description="Xylanolytic transcriptional activator regulatory" evidence="5">
    <location>
        <begin position="342"/>
        <end position="416"/>
    </location>
</feature>
<accession>A0A7D5UQT6</accession>
<dbReference type="PANTHER" id="PTHR47424:SF2">
    <property type="entry name" value="TRANSCRIPTION FACTOR DOMAIN-CONTAINING PROTEIN-RELATED"/>
    <property type="match status" value="1"/>
</dbReference>
<keyword evidence="3" id="KW-0539">Nucleus</keyword>
<organism evidence="6 7">
    <name type="scientific">Metarhizium brunneum</name>
    <dbReference type="NCBI Taxonomy" id="500148"/>
    <lineage>
        <taxon>Eukaryota</taxon>
        <taxon>Fungi</taxon>
        <taxon>Dikarya</taxon>
        <taxon>Ascomycota</taxon>
        <taxon>Pezizomycotina</taxon>
        <taxon>Sordariomycetes</taxon>
        <taxon>Hypocreomycetidae</taxon>
        <taxon>Hypocreales</taxon>
        <taxon>Clavicipitaceae</taxon>
        <taxon>Metarhizium</taxon>
    </lineage>
</organism>
<dbReference type="EMBL" id="CP058932">
    <property type="protein sequence ID" value="QLI63952.1"/>
    <property type="molecule type" value="Genomic_DNA"/>
</dbReference>
<evidence type="ECO:0000256" key="3">
    <source>
        <dbReference type="ARBA" id="ARBA00023242"/>
    </source>
</evidence>
<dbReference type="GO" id="GO:0005634">
    <property type="term" value="C:nucleus"/>
    <property type="evidence" value="ECO:0007669"/>
    <property type="project" value="TreeGrafter"/>
</dbReference>
<gene>
    <name evidence="6" type="primary">GAL4</name>
    <name evidence="6" type="ORF">G6M90_00g026990</name>
</gene>
<dbReference type="OrthoDB" id="3364175at2759"/>
<dbReference type="Pfam" id="PF04082">
    <property type="entry name" value="Fungal_trans"/>
    <property type="match status" value="1"/>
</dbReference>
<feature type="compositionally biased region" description="Polar residues" evidence="4">
    <location>
        <begin position="208"/>
        <end position="228"/>
    </location>
</feature>
<proteinExistence type="predicted"/>
<dbReference type="InterPro" id="IPR007219">
    <property type="entry name" value="XnlR_reg_dom"/>
</dbReference>
<dbReference type="PANTHER" id="PTHR47424">
    <property type="entry name" value="REGULATORY PROTEIN GAL4"/>
    <property type="match status" value="1"/>
</dbReference>
<reference evidence="6 7" key="1">
    <citation type="submission" date="2020-07" db="EMBL/GenBank/DDBJ databases">
        <title>Telomere length de novo assembly of all 7 chromosomes of the fungus, Metarhizium brunneum, using a novel assembly pipeline.</title>
        <authorList>
            <person name="Saud z."/>
            <person name="Kortsinoglou A."/>
            <person name="Kouvelis V.N."/>
            <person name="Butt T.M."/>
        </authorList>
    </citation>
    <scope>NUCLEOTIDE SEQUENCE [LARGE SCALE GENOMIC DNA]</scope>
    <source>
        <strain evidence="6 7">4556</strain>
    </source>
</reference>
<dbReference type="InterPro" id="IPR005600">
    <property type="entry name" value="Gal4_dimer_dom"/>
</dbReference>
<dbReference type="GO" id="GO:0008270">
    <property type="term" value="F:zinc ion binding"/>
    <property type="evidence" value="ECO:0007669"/>
    <property type="project" value="InterPro"/>
</dbReference>
<evidence type="ECO:0000256" key="2">
    <source>
        <dbReference type="ARBA" id="ARBA00023163"/>
    </source>
</evidence>
<keyword evidence="2" id="KW-0804">Transcription</keyword>
<name>A0A7D5UQT6_9HYPO</name>
<keyword evidence="1" id="KW-0805">Transcription regulation</keyword>
<dbReference type="GeneID" id="26237331"/>
<dbReference type="GO" id="GO:0006351">
    <property type="term" value="P:DNA-templated transcription"/>
    <property type="evidence" value="ECO:0007669"/>
    <property type="project" value="InterPro"/>
</dbReference>
<feature type="region of interest" description="Disordered" evidence="4">
    <location>
        <begin position="118"/>
        <end position="152"/>
    </location>
</feature>
<dbReference type="Proteomes" id="UP000510686">
    <property type="component" value="Chromosome 1"/>
</dbReference>